<keyword evidence="7" id="KW-1185">Reference proteome</keyword>
<accession>A0AB40AA10</accession>
<dbReference type="GO" id="GO:1990918">
    <property type="term" value="P:double-strand break repair involved in meiotic recombination"/>
    <property type="evidence" value="ECO:0007669"/>
    <property type="project" value="TreeGrafter"/>
</dbReference>
<dbReference type="Pfam" id="PF14631">
    <property type="entry name" value="FancD2"/>
    <property type="match status" value="1"/>
</dbReference>
<name>A0AB40AA10_DROSZ</name>
<feature type="region of interest" description="Disordered" evidence="6">
    <location>
        <begin position="1455"/>
        <end position="1477"/>
    </location>
</feature>
<dbReference type="InterPro" id="IPR029448">
    <property type="entry name" value="FANCD2"/>
</dbReference>
<keyword evidence="2" id="KW-1017">Isopeptide bond</keyword>
<keyword evidence="3" id="KW-0832">Ubl conjugation</keyword>
<comment type="subcellular location">
    <subcellularLocation>
        <location evidence="1">Nucleus</location>
    </subcellularLocation>
</comment>
<feature type="compositionally biased region" description="Acidic residues" evidence="6">
    <location>
        <begin position="1429"/>
        <end position="1441"/>
    </location>
</feature>
<dbReference type="GO" id="GO:0005634">
    <property type="term" value="C:nucleus"/>
    <property type="evidence" value="ECO:0007669"/>
    <property type="project" value="UniProtKB-SubCell"/>
</dbReference>
<evidence type="ECO:0000256" key="2">
    <source>
        <dbReference type="ARBA" id="ARBA00022499"/>
    </source>
</evidence>
<proteinExistence type="inferred from homology"/>
<dbReference type="PANTHER" id="PTHR32086:SF0">
    <property type="entry name" value="FANCONI ANEMIA GROUP D2 PROTEIN"/>
    <property type="match status" value="1"/>
</dbReference>
<dbReference type="Proteomes" id="UP001652628">
    <property type="component" value="Chromosome 3"/>
</dbReference>
<keyword evidence="4" id="KW-0539">Nucleus</keyword>
<evidence type="ECO:0000256" key="1">
    <source>
        <dbReference type="ARBA" id="ARBA00004123"/>
    </source>
</evidence>
<dbReference type="GO" id="GO:0070182">
    <property type="term" value="F:DNA polymerase binding"/>
    <property type="evidence" value="ECO:0007669"/>
    <property type="project" value="TreeGrafter"/>
</dbReference>
<reference evidence="8" key="1">
    <citation type="submission" date="2025-08" db="UniProtKB">
        <authorList>
            <consortium name="RefSeq"/>
        </authorList>
    </citation>
    <scope>IDENTIFICATION</scope>
</reference>
<protein>
    <submittedName>
        <fullName evidence="8">Fanconi anemia group D2 protein homolog</fullName>
    </submittedName>
</protein>
<evidence type="ECO:0000256" key="3">
    <source>
        <dbReference type="ARBA" id="ARBA00022843"/>
    </source>
</evidence>
<dbReference type="GO" id="GO:0000793">
    <property type="term" value="C:condensed chromosome"/>
    <property type="evidence" value="ECO:0007669"/>
    <property type="project" value="TreeGrafter"/>
</dbReference>
<evidence type="ECO:0000313" key="7">
    <source>
        <dbReference type="Proteomes" id="UP001652628"/>
    </source>
</evidence>
<organism evidence="7 8">
    <name type="scientific">Drosophila suzukii</name>
    <name type="common">Spotted-wing drosophila fruit fly</name>
    <dbReference type="NCBI Taxonomy" id="28584"/>
    <lineage>
        <taxon>Eukaryota</taxon>
        <taxon>Metazoa</taxon>
        <taxon>Ecdysozoa</taxon>
        <taxon>Arthropoda</taxon>
        <taxon>Hexapoda</taxon>
        <taxon>Insecta</taxon>
        <taxon>Pterygota</taxon>
        <taxon>Neoptera</taxon>
        <taxon>Endopterygota</taxon>
        <taxon>Diptera</taxon>
        <taxon>Brachycera</taxon>
        <taxon>Muscomorpha</taxon>
        <taxon>Ephydroidea</taxon>
        <taxon>Drosophilidae</taxon>
        <taxon>Drosophila</taxon>
        <taxon>Sophophora</taxon>
    </lineage>
</organism>
<dbReference type="RefSeq" id="XP_036674528.2">
    <property type="nucleotide sequence ID" value="XM_036818633.3"/>
</dbReference>
<feature type="compositionally biased region" description="Basic residues" evidence="6">
    <location>
        <begin position="1467"/>
        <end position="1477"/>
    </location>
</feature>
<evidence type="ECO:0000256" key="6">
    <source>
        <dbReference type="SAM" id="MobiDB-lite"/>
    </source>
</evidence>
<dbReference type="PANTHER" id="PTHR32086">
    <property type="entry name" value="FANCONI ANEMIA GROUP D2 PROTEIN"/>
    <property type="match status" value="1"/>
</dbReference>
<comment type="similarity">
    <text evidence="5">Belongs to the Fanconi anemia protein FANCD2 family.</text>
</comment>
<feature type="region of interest" description="Disordered" evidence="6">
    <location>
        <begin position="1424"/>
        <end position="1443"/>
    </location>
</feature>
<evidence type="ECO:0000313" key="8">
    <source>
        <dbReference type="RefSeq" id="XP_036674528.2"/>
    </source>
</evidence>
<dbReference type="GO" id="GO:0007129">
    <property type="term" value="P:homologous chromosome pairing at meiosis"/>
    <property type="evidence" value="ECO:0007669"/>
    <property type="project" value="TreeGrafter"/>
</dbReference>
<evidence type="ECO:0000256" key="4">
    <source>
        <dbReference type="ARBA" id="ARBA00023242"/>
    </source>
</evidence>
<dbReference type="GO" id="GO:0036297">
    <property type="term" value="P:interstrand cross-link repair"/>
    <property type="evidence" value="ECO:0007669"/>
    <property type="project" value="TreeGrafter"/>
</dbReference>
<evidence type="ECO:0000256" key="5">
    <source>
        <dbReference type="ARBA" id="ARBA00093456"/>
    </source>
</evidence>
<dbReference type="GO" id="GO:0031573">
    <property type="term" value="P:mitotic intra-S DNA damage checkpoint signaling"/>
    <property type="evidence" value="ECO:0007669"/>
    <property type="project" value="TreeGrafter"/>
</dbReference>
<gene>
    <name evidence="8" type="primary">Fancd2</name>
</gene>
<sequence>MYKKFKKRTQKALNTIDENATMKVPRLAETTTNVSVESTSAGSEENIPASQEHTQRFLSQHSAILAATLGRTQSSSRNIATLSRQPNNFFELVLIRAGVQLDQGDSLVLACDHVSIVSKLRDIFTSASSYTDKMETFKTGLNAAMTPSSKLVQKLLTGCTVDAAGEEQIYQSQNSMFMNFLMIDFMRDSCVEVLLNKIEEVATADRVLSGRAAISMPLLPLMLTQLRYLTASHKVEIYSRIEGIFNRATESAKLDIIANAELILDASMHDEFVELLNINYSSTEDLFHMTTVQTLSNLSLSDRTQSKLRLRILEFATSGHCPDTTLPHLIRLLLNILKMDTDDSVRDLIGSLREIFNSRHTAHSDGNSATIENKKSQLELFGFLELGLIRSKRFYQAFQRSCATLSAEEFTSFDLIVLLLLIHVNEDNSLYIENIFRRRIKLEHITVTILEEVKLHYRHILEQHISTLMNILHDFMREKNRTVSDFAKGSYSILFKIFNSIQKNILKKLLELTCDKSSHLTTMALELLRELQRKSAKDVQNCATLLIPMLDRISDLTLTQTRVAMDLLCHVAFPDPKLSACLQLQEQVDMVVKKQLINSTDNIKKQGIIGCVQLIDAMARIENDPVEHDDSLTSVENVDSLPDGRGKMAANLIIRTESSIGNSVESLALFYEELAMVFNQRNDGTSACDLDYRFIAWACDVVTFRFQASFVTEDVQETIKGIKLEYQMNINELDDTNANTESDVLNIGINISKLVLSPKAKACESIYVLAPLFNCVRVLYKHRHHDSLEGINALLGCAIVLPSFFEDNNYLAVFDNFEAEQQKDVLSIYFHTVNWMRVSISAFASQRDPATRRRVLSRLGELIRIEQRIKPLLARAPTDFVAPPYQFLTNAKHTVMNQKRQGAKPAAKFNATATEPDLTGNQTSIVDFTIKVGACKSVKTKIDFEQMYGPRERYRPMEVEIIMLLVEQKFVLNHQLEKEQVGEYLGLLELRFLLEDTVQKLEAAVLRQQDSSDADSFRPHLAKPEDFICDLLPCLHEVNDHLITLAEAIDKELTKVNNVYSNLDLFKEQFNYIKTCFGLCVRLFALYFAWSEWTDKSQAELLHKSLVKLQPKAQWKRLEKQTVPQLATLTFQYFLKYEKSALNLSTAVHLYRLLRSLLKVGSSQNDASQPRFQQAEELRLLCGKLLRRKWFHYSGSLDKGGQCNIYLDELVKGFLKKSTSESQSELLSELVKQCSILNTKDKALTSFPNFKKANFPLLFRGLCEVLIHSLSGQVSVDSRGGRLNLWESTVELLNGLLIIVQQVEQPRNFGLFLKHSLLFLKLLLQRGMSALEAIVRDDPERLTRFLHELQKVTRFLHQLCCHSKSIKITAIISYIPSLRETIETLVFRVKALLAANNCHSAFHMGNMINRDLHGDSIITPSSSFVGGENSDEEIPADDTSVDETVLGDDMGITAVSVSTRPSDGSRRSKSSSRSKCF</sequence>